<dbReference type="Gene3D" id="3.40.630.30">
    <property type="match status" value="1"/>
</dbReference>
<proteinExistence type="predicted"/>
<dbReference type="OrthoDB" id="5191051at2"/>
<dbReference type="FunFam" id="3.40.630.30:FF:000182">
    <property type="entry name" value="Putative acetyltransferase"/>
    <property type="match status" value="1"/>
</dbReference>
<evidence type="ECO:0000313" key="2">
    <source>
        <dbReference type="EMBL" id="PFG43557.1"/>
    </source>
</evidence>
<dbReference type="SUPFAM" id="SSF55729">
    <property type="entry name" value="Acyl-CoA N-acyltransferases (Nat)"/>
    <property type="match status" value="1"/>
</dbReference>
<dbReference type="AlphaFoldDB" id="A0A2A9EWQ4"/>
<gene>
    <name evidence="2" type="ORF">ATJ88_2256</name>
</gene>
<dbReference type="PROSITE" id="PS51186">
    <property type="entry name" value="GNAT"/>
    <property type="match status" value="1"/>
</dbReference>
<sequence length="183" mass="20304">MFSSPLSADATLAPLEVWHAEELARHMDRAREHIRPWVGPSFVTDDVDGAHATLARYAGRQALDGARLFGIRRDGLLVGGAMFVSFDAAAGTCEVGCWLEPAAEGHGLVTRACTTLLDWAFTTRGLHRAEWQCRADNVRSAAVAARLGMTLEGVRREAWPYRGRRYDQQVWAVLAREWRATGR</sequence>
<feature type="domain" description="N-acetyltransferase" evidence="1">
    <location>
        <begin position="15"/>
        <end position="167"/>
    </location>
</feature>
<dbReference type="InterPro" id="IPR051908">
    <property type="entry name" value="Ribosomal_N-acetyltransferase"/>
</dbReference>
<dbReference type="InterPro" id="IPR000182">
    <property type="entry name" value="GNAT_dom"/>
</dbReference>
<dbReference type="Pfam" id="PF13302">
    <property type="entry name" value="Acetyltransf_3"/>
    <property type="match status" value="1"/>
</dbReference>
<dbReference type="GO" id="GO:1990189">
    <property type="term" value="F:protein N-terminal-serine acetyltransferase activity"/>
    <property type="evidence" value="ECO:0007669"/>
    <property type="project" value="TreeGrafter"/>
</dbReference>
<organism evidence="2 3">
    <name type="scientific">Isoptericola jiangsuensis</name>
    <dbReference type="NCBI Taxonomy" id="548579"/>
    <lineage>
        <taxon>Bacteria</taxon>
        <taxon>Bacillati</taxon>
        <taxon>Actinomycetota</taxon>
        <taxon>Actinomycetes</taxon>
        <taxon>Micrococcales</taxon>
        <taxon>Promicromonosporaceae</taxon>
        <taxon>Isoptericola</taxon>
    </lineage>
</organism>
<keyword evidence="3" id="KW-1185">Reference proteome</keyword>
<keyword evidence="2" id="KW-0808">Transferase</keyword>
<name>A0A2A9EWQ4_9MICO</name>
<evidence type="ECO:0000313" key="3">
    <source>
        <dbReference type="Proteomes" id="UP000224130"/>
    </source>
</evidence>
<protein>
    <submittedName>
        <fullName evidence="2">RimJ/RimL family protein N-acetyltransferase</fullName>
    </submittedName>
</protein>
<comment type="caution">
    <text evidence="2">The sequence shown here is derived from an EMBL/GenBank/DDBJ whole genome shotgun (WGS) entry which is preliminary data.</text>
</comment>
<dbReference type="PANTHER" id="PTHR43441:SF10">
    <property type="entry name" value="ACETYLTRANSFERASE"/>
    <property type="match status" value="1"/>
</dbReference>
<dbReference type="EMBL" id="PDJJ01000001">
    <property type="protein sequence ID" value="PFG43557.1"/>
    <property type="molecule type" value="Genomic_DNA"/>
</dbReference>
<accession>A0A2A9EWQ4</accession>
<evidence type="ECO:0000259" key="1">
    <source>
        <dbReference type="PROSITE" id="PS51186"/>
    </source>
</evidence>
<dbReference type="GO" id="GO:0005737">
    <property type="term" value="C:cytoplasm"/>
    <property type="evidence" value="ECO:0007669"/>
    <property type="project" value="TreeGrafter"/>
</dbReference>
<dbReference type="RefSeq" id="WP_098463899.1">
    <property type="nucleotide sequence ID" value="NZ_PDJJ01000001.1"/>
</dbReference>
<dbReference type="InterPro" id="IPR016181">
    <property type="entry name" value="Acyl_CoA_acyltransferase"/>
</dbReference>
<dbReference type="GO" id="GO:0008999">
    <property type="term" value="F:protein-N-terminal-alanine acetyltransferase activity"/>
    <property type="evidence" value="ECO:0007669"/>
    <property type="project" value="TreeGrafter"/>
</dbReference>
<dbReference type="PANTHER" id="PTHR43441">
    <property type="entry name" value="RIBOSOMAL-PROTEIN-SERINE ACETYLTRANSFERASE"/>
    <property type="match status" value="1"/>
</dbReference>
<reference evidence="2 3" key="1">
    <citation type="submission" date="2017-10" db="EMBL/GenBank/DDBJ databases">
        <title>Sequencing the genomes of 1000 actinobacteria strains.</title>
        <authorList>
            <person name="Klenk H.-P."/>
        </authorList>
    </citation>
    <scope>NUCLEOTIDE SEQUENCE [LARGE SCALE GENOMIC DNA]</scope>
    <source>
        <strain evidence="2 3">DSM 21863</strain>
    </source>
</reference>
<dbReference type="Proteomes" id="UP000224130">
    <property type="component" value="Unassembled WGS sequence"/>
</dbReference>